<dbReference type="GeneID" id="100940637"/>
<proteinExistence type="predicted"/>
<feature type="signal peptide" evidence="1">
    <location>
        <begin position="1"/>
        <end position="18"/>
    </location>
</feature>
<dbReference type="OrthoDB" id="9829427at2759"/>
<dbReference type="FunCoup" id="H0X913">
    <property type="interactions" value="355"/>
</dbReference>
<dbReference type="HOGENOM" id="CLU_171487_1_0_1"/>
<dbReference type="STRING" id="30611.ENSOGAP00000012012"/>
<keyword evidence="4" id="KW-1185">Reference proteome</keyword>
<dbReference type="RefSeq" id="XP_003795927.1">
    <property type="nucleotide sequence ID" value="XM_003795879.1"/>
</dbReference>
<gene>
    <name evidence="3" type="primary">LOC100940637</name>
</gene>
<dbReference type="InParanoid" id="H0X913"/>
<dbReference type="Pfam" id="PF00021">
    <property type="entry name" value="UPAR_LY6"/>
    <property type="match status" value="1"/>
</dbReference>
<organism evidence="3 4">
    <name type="scientific">Otolemur garnettii</name>
    <name type="common">Small-eared galago</name>
    <name type="synonym">Garnett's greater bushbaby</name>
    <dbReference type="NCBI Taxonomy" id="30611"/>
    <lineage>
        <taxon>Eukaryota</taxon>
        <taxon>Metazoa</taxon>
        <taxon>Chordata</taxon>
        <taxon>Craniata</taxon>
        <taxon>Vertebrata</taxon>
        <taxon>Euteleostomi</taxon>
        <taxon>Mammalia</taxon>
        <taxon>Eutheria</taxon>
        <taxon>Euarchontoglires</taxon>
        <taxon>Primates</taxon>
        <taxon>Strepsirrhini</taxon>
        <taxon>Lorisiformes</taxon>
        <taxon>Galagidae</taxon>
        <taxon>Otolemur</taxon>
    </lineage>
</organism>
<reference evidence="4" key="1">
    <citation type="submission" date="2011-03" db="EMBL/GenBank/DDBJ databases">
        <title>Version 3 of the genome sequence of Otolemur garnettii (Bushbaby).</title>
        <authorList>
            <consortium name="The Broad Institute Genome Sequencing Platform"/>
            <person name="Di Palma F."/>
            <person name="Johnson J."/>
            <person name="Lander E.S."/>
            <person name="Lindblad-Toh K."/>
            <person name="Jaffe D.B."/>
            <person name="Gnerre S."/>
            <person name="MacCallum I."/>
            <person name="Przybylski D."/>
            <person name="Ribeiro F.J."/>
            <person name="Burton J.N."/>
            <person name="Walker B.J."/>
            <person name="Sharpe T."/>
            <person name="Hall G."/>
        </authorList>
    </citation>
    <scope>NUCLEOTIDE SEQUENCE [LARGE SCALE GENOMIC DNA]</scope>
</reference>
<dbReference type="InterPro" id="IPR059168">
    <property type="entry name" value="PATE2-like_ECD_3FTx"/>
</dbReference>
<dbReference type="InterPro" id="IPR029691">
    <property type="entry name" value="PATE2"/>
</dbReference>
<protein>
    <submittedName>
        <fullName evidence="3">Prostate and testis expressed 2</fullName>
    </submittedName>
</protein>
<dbReference type="GO" id="GO:0005615">
    <property type="term" value="C:extracellular space"/>
    <property type="evidence" value="ECO:0007669"/>
    <property type="project" value="Ensembl"/>
</dbReference>
<dbReference type="PANTHER" id="PTHR47884:SF1">
    <property type="entry name" value="PROSTATE AND TESTIS EXPRESSED PROTEIN 2"/>
    <property type="match status" value="1"/>
</dbReference>
<keyword evidence="1" id="KW-0732">Signal</keyword>
<evidence type="ECO:0000313" key="4">
    <source>
        <dbReference type="Proteomes" id="UP000005225"/>
    </source>
</evidence>
<reference evidence="3" key="3">
    <citation type="submission" date="2025-09" db="UniProtKB">
        <authorList>
            <consortium name="Ensembl"/>
        </authorList>
    </citation>
    <scope>IDENTIFICATION</scope>
</reference>
<dbReference type="Proteomes" id="UP000005225">
    <property type="component" value="Unassembled WGS sequence"/>
</dbReference>
<dbReference type="InterPro" id="IPR016054">
    <property type="entry name" value="LY6_UPA_recep-like"/>
</dbReference>
<dbReference type="KEGG" id="oga:100940637"/>
<dbReference type="AlphaFoldDB" id="H0X913"/>
<evidence type="ECO:0000259" key="2">
    <source>
        <dbReference type="Pfam" id="PF00021"/>
    </source>
</evidence>
<accession>H0X913</accession>
<feature type="domain" description="UPAR/Ly6" evidence="2">
    <location>
        <begin position="29"/>
        <end position="110"/>
    </location>
</feature>
<evidence type="ECO:0000256" key="1">
    <source>
        <dbReference type="SAM" id="SignalP"/>
    </source>
</evidence>
<dbReference type="OMA" id="LKHKQSC"/>
<evidence type="ECO:0000313" key="3">
    <source>
        <dbReference type="Ensembl" id="ENSOGAP00000012012.1"/>
    </source>
</evidence>
<feature type="chain" id="PRO_5003545664" evidence="1">
    <location>
        <begin position="19"/>
        <end position="114"/>
    </location>
</feature>
<reference evidence="3" key="2">
    <citation type="submission" date="2025-08" db="UniProtKB">
        <authorList>
            <consortium name="Ensembl"/>
        </authorList>
    </citation>
    <scope>IDENTIFICATION</scope>
</reference>
<name>H0X913_OTOGA</name>
<dbReference type="PANTHER" id="PTHR47884">
    <property type="entry name" value="PROSTATE AND TESTIS EXPRESSED PROTEIN 2"/>
    <property type="match status" value="1"/>
</dbReference>
<dbReference type="GeneTree" id="ENSGT00510000048956"/>
<dbReference type="eggNOG" id="ENOG502TEE7">
    <property type="taxonomic scope" value="Eukaryota"/>
</dbReference>
<dbReference type="Ensembl" id="ENSOGAT00000013410.1">
    <property type="protein sequence ID" value="ENSOGAP00000012012.1"/>
    <property type="gene ID" value="ENSOGAG00000013407.1"/>
</dbReference>
<dbReference type="CDD" id="cd23578">
    <property type="entry name" value="TFP_LU_ECD_PATE2"/>
    <property type="match status" value="1"/>
</dbReference>
<dbReference type="EMBL" id="AAQR03123286">
    <property type="status" value="NOT_ANNOTATED_CDS"/>
    <property type="molecule type" value="Genomic_DNA"/>
</dbReference>
<sequence>MFPLLLLGTVFLLYPYWGDHQGPLKETETVQCYKCGKYHLGLCYDIMKSCHLKHRQSCAVENIYVLTTRGNSMYHYSKLSCMTNCEDINFLSFEKRTELICCNHSNYCNLPDGL</sequence>